<dbReference type="Pfam" id="PF00534">
    <property type="entry name" value="Glycos_transf_1"/>
    <property type="match status" value="1"/>
</dbReference>
<accession>F3YZ12</accession>
<dbReference type="eggNOG" id="COG0438">
    <property type="taxonomic scope" value="Bacteria"/>
</dbReference>
<dbReference type="Proteomes" id="UP000007844">
    <property type="component" value="Chromosome"/>
</dbReference>
<dbReference type="EMBL" id="CP003221">
    <property type="protein sequence ID" value="EGJ49657.1"/>
    <property type="molecule type" value="Genomic_DNA"/>
</dbReference>
<dbReference type="AlphaFoldDB" id="F3YZ12"/>
<feature type="domain" description="Glycosyl transferase family 1" evidence="2">
    <location>
        <begin position="247"/>
        <end position="406"/>
    </location>
</feature>
<sequence>MRVLHLGKYYPPALGGMETFLRDLATAQVAQGLEVRVLAHAERPWRLGNREVAEGVHVRRAAILGRLAFAPLAPGYPMALAGLLADFRPQVIHAHLPNTSAFALLGLSALPEAIRPALVLHWHSDVVTDGSRSLARLYPLYRVFEQALLRRADAVVATSEPYLQASDSLAAHRAKCRVISLGLDPLRLPQPSPSEIAAARAHALKHFAKEMWVQGNHFPGGRESERGPSRSGRKCPLSVQTQIVLGNDGFLILAAGRFSHYKGFEVLVRAAGLLPEHARVVIAGDGPLRRDLLRLAKELGVEDRVRMPGSLPEAQLHALMAGCDCFCLPSVARAEAFGLVLAEAMRFGRPLISSRLIGSGMSVLNEEGITGLAFEPGNALELASAVHRLMDDADLRERLGQAGRERFDTQLHIAPVSARMTELYRELTARAIRRPRRGGKPAA</sequence>
<keyword evidence="4" id="KW-0808">Transferase</keyword>
<protein>
    <submittedName>
        <fullName evidence="4">Glycosyl transferase group 1</fullName>
    </submittedName>
</protein>
<keyword evidence="5" id="KW-1185">Reference proteome</keyword>
<proteinExistence type="predicted"/>
<dbReference type="RefSeq" id="WP_014259451.1">
    <property type="nucleotide sequence ID" value="NC_016629.1"/>
</dbReference>
<dbReference type="STRING" id="690850.Desaf_1318"/>
<dbReference type="KEGG" id="daf:Desaf_1318"/>
<name>F3YZ12_DESAF</name>
<dbReference type="InterPro" id="IPR028098">
    <property type="entry name" value="Glyco_trans_4-like_N"/>
</dbReference>
<dbReference type="InterPro" id="IPR050194">
    <property type="entry name" value="Glycosyltransferase_grp1"/>
</dbReference>
<dbReference type="SUPFAM" id="SSF53756">
    <property type="entry name" value="UDP-Glycosyltransferase/glycogen phosphorylase"/>
    <property type="match status" value="1"/>
</dbReference>
<dbReference type="Gene3D" id="3.40.50.2000">
    <property type="entry name" value="Glycogen Phosphorylase B"/>
    <property type="match status" value="2"/>
</dbReference>
<evidence type="ECO:0000256" key="1">
    <source>
        <dbReference type="SAM" id="MobiDB-lite"/>
    </source>
</evidence>
<dbReference type="Pfam" id="PF13579">
    <property type="entry name" value="Glyco_trans_4_4"/>
    <property type="match status" value="1"/>
</dbReference>
<evidence type="ECO:0000313" key="5">
    <source>
        <dbReference type="Proteomes" id="UP000007844"/>
    </source>
</evidence>
<evidence type="ECO:0000259" key="2">
    <source>
        <dbReference type="Pfam" id="PF00534"/>
    </source>
</evidence>
<evidence type="ECO:0000259" key="3">
    <source>
        <dbReference type="Pfam" id="PF13579"/>
    </source>
</evidence>
<dbReference type="PANTHER" id="PTHR45947">
    <property type="entry name" value="SULFOQUINOVOSYL TRANSFERASE SQD2"/>
    <property type="match status" value="1"/>
</dbReference>
<dbReference type="InterPro" id="IPR001296">
    <property type="entry name" value="Glyco_trans_1"/>
</dbReference>
<evidence type="ECO:0000313" key="4">
    <source>
        <dbReference type="EMBL" id="EGJ49657.1"/>
    </source>
</evidence>
<organism evidence="4 5">
    <name type="scientific">Desulfocurvibacter africanus subsp. africanus str. Walvis Bay</name>
    <dbReference type="NCBI Taxonomy" id="690850"/>
    <lineage>
        <taxon>Bacteria</taxon>
        <taxon>Pseudomonadati</taxon>
        <taxon>Thermodesulfobacteriota</taxon>
        <taxon>Desulfovibrionia</taxon>
        <taxon>Desulfovibrionales</taxon>
        <taxon>Desulfovibrionaceae</taxon>
        <taxon>Desulfocurvibacter</taxon>
    </lineage>
</organism>
<feature type="domain" description="Glycosyltransferase subfamily 4-like N-terminal" evidence="3">
    <location>
        <begin position="15"/>
        <end position="182"/>
    </location>
</feature>
<dbReference type="HOGENOM" id="CLU_009583_2_1_7"/>
<reference evidence="4 5" key="1">
    <citation type="journal article" date="2011" name="J. Bacteriol.">
        <title>Genome sequence of the mercury-methylating and pleomorphic Desulfovibrio africanus Strain Walvis Bay.</title>
        <authorList>
            <person name="Brown S.D."/>
            <person name="Wall J.D."/>
            <person name="Kucken A.M."/>
            <person name="Gilmour C.C."/>
            <person name="Podar M."/>
            <person name="Brandt C.C."/>
            <person name="Teshima H."/>
            <person name="Detter J.C."/>
            <person name="Han C.S."/>
            <person name="Land M.L."/>
            <person name="Lucas S."/>
            <person name="Han J."/>
            <person name="Pennacchio L."/>
            <person name="Nolan M."/>
            <person name="Pitluck S."/>
            <person name="Woyke T."/>
            <person name="Goodwin L."/>
            <person name="Palumbo A.V."/>
            <person name="Elias D.A."/>
        </authorList>
    </citation>
    <scope>NUCLEOTIDE SEQUENCE [LARGE SCALE GENOMIC DNA]</scope>
    <source>
        <strain evidence="4 5">Walvis Bay</strain>
    </source>
</reference>
<dbReference type="PANTHER" id="PTHR45947:SF13">
    <property type="entry name" value="TRANSFERASE"/>
    <property type="match status" value="1"/>
</dbReference>
<gene>
    <name evidence="4" type="ORF">Desaf_1318</name>
</gene>
<feature type="region of interest" description="Disordered" evidence="1">
    <location>
        <begin position="215"/>
        <end position="234"/>
    </location>
</feature>
<dbReference type="GO" id="GO:0016757">
    <property type="term" value="F:glycosyltransferase activity"/>
    <property type="evidence" value="ECO:0007669"/>
    <property type="project" value="InterPro"/>
</dbReference>